<evidence type="ECO:0000313" key="6">
    <source>
        <dbReference type="Proteomes" id="UP000623461"/>
    </source>
</evidence>
<comment type="caution">
    <text evidence="5">The sequence shown here is derived from an EMBL/GenBank/DDBJ whole genome shotgun (WGS) entry which is preliminary data.</text>
</comment>
<dbReference type="SUPFAM" id="SSF55447">
    <property type="entry name" value="CO dehydrogenase flavoprotein C-terminal domain-like"/>
    <property type="match status" value="1"/>
</dbReference>
<evidence type="ECO:0000256" key="3">
    <source>
        <dbReference type="ARBA" id="ARBA00023002"/>
    </source>
</evidence>
<dbReference type="PANTHER" id="PTHR42659">
    <property type="entry name" value="XANTHINE DEHYDROGENASE SUBUNIT C-RELATED"/>
    <property type="match status" value="1"/>
</dbReference>
<sequence length="321" mass="33410">MSVTILTAYDQRPDGLDGLDGPDGTGEFAYRAGGTDLQERLRTTGATPHILDLTGVPGFAAVERTDDGTTLGAGVTVAALARDLAGDYPALALTAGGLATPQVRTAATIGGNLLQRTRCWYFRHPHTSCFKSGGDSCPARDGRHLYGNVFDTAPCVHPHPSSLAMALLTYAATVDTTQRDGLAVGEVLGDGSDPTRDHLLADDEVLTRVVLPPPAPGEQAAYFRSISRFEAEWPLVEAVVRVVRDDAGTVTSCGVAIGGVAPVPLRLAAVEALLTGSTLDDDTVARAAASAAQGANPLPETGYKVALVEATVREVLERVRG</sequence>
<dbReference type="Pfam" id="PF00941">
    <property type="entry name" value="FAD_binding_5"/>
    <property type="match status" value="1"/>
</dbReference>
<accession>A0ABQ2HPU1</accession>
<dbReference type="Pfam" id="PF03450">
    <property type="entry name" value="CO_deh_flav_C"/>
    <property type="match status" value="1"/>
</dbReference>
<gene>
    <name evidence="5" type="ORF">GCM10009721_09230</name>
</gene>
<evidence type="ECO:0000256" key="1">
    <source>
        <dbReference type="ARBA" id="ARBA00022630"/>
    </source>
</evidence>
<dbReference type="InterPro" id="IPR002346">
    <property type="entry name" value="Mopterin_DH_FAD-bd"/>
</dbReference>
<dbReference type="InterPro" id="IPR005107">
    <property type="entry name" value="CO_DH_flav_C"/>
</dbReference>
<keyword evidence="1" id="KW-0285">Flavoprotein</keyword>
<evidence type="ECO:0000256" key="2">
    <source>
        <dbReference type="ARBA" id="ARBA00022827"/>
    </source>
</evidence>
<protein>
    <recommendedName>
        <fullName evidence="4">FAD-binding PCMH-type domain-containing protein</fullName>
    </recommendedName>
</protein>
<dbReference type="InterPro" id="IPR036318">
    <property type="entry name" value="FAD-bd_PCMH-like_sf"/>
</dbReference>
<proteinExistence type="predicted"/>
<dbReference type="PROSITE" id="PS51387">
    <property type="entry name" value="FAD_PCMH"/>
    <property type="match status" value="1"/>
</dbReference>
<organism evidence="5 6">
    <name type="scientific">Terrabacter tumescens</name>
    <dbReference type="NCBI Taxonomy" id="60443"/>
    <lineage>
        <taxon>Bacteria</taxon>
        <taxon>Bacillati</taxon>
        <taxon>Actinomycetota</taxon>
        <taxon>Actinomycetes</taxon>
        <taxon>Micrococcales</taxon>
        <taxon>Intrasporangiaceae</taxon>
        <taxon>Terrabacter</taxon>
    </lineage>
</organism>
<dbReference type="RefSeq" id="WP_030197431.1">
    <property type="nucleotide sequence ID" value="NZ_BMNZ01000002.1"/>
</dbReference>
<name>A0ABQ2HPU1_9MICO</name>
<dbReference type="PANTHER" id="PTHR42659:SF2">
    <property type="entry name" value="XANTHINE DEHYDROGENASE SUBUNIT C-RELATED"/>
    <property type="match status" value="1"/>
</dbReference>
<dbReference type="InterPro" id="IPR016166">
    <property type="entry name" value="FAD-bd_PCMH"/>
</dbReference>
<keyword evidence="6" id="KW-1185">Reference proteome</keyword>
<dbReference type="Proteomes" id="UP000623461">
    <property type="component" value="Unassembled WGS sequence"/>
</dbReference>
<dbReference type="EMBL" id="BMNZ01000002">
    <property type="protein sequence ID" value="GGM86593.1"/>
    <property type="molecule type" value="Genomic_DNA"/>
</dbReference>
<dbReference type="Gene3D" id="3.30.465.10">
    <property type="match status" value="1"/>
</dbReference>
<dbReference type="Gene3D" id="3.30.390.50">
    <property type="entry name" value="CO dehydrogenase flavoprotein, C-terminal domain"/>
    <property type="match status" value="1"/>
</dbReference>
<dbReference type="SMART" id="SM01092">
    <property type="entry name" value="CO_deh_flav_C"/>
    <property type="match status" value="1"/>
</dbReference>
<dbReference type="InterPro" id="IPR016169">
    <property type="entry name" value="FAD-bd_PCMH_sub2"/>
</dbReference>
<keyword evidence="3" id="KW-0560">Oxidoreductase</keyword>
<dbReference type="InterPro" id="IPR036683">
    <property type="entry name" value="CO_DH_flav_C_dom_sf"/>
</dbReference>
<evidence type="ECO:0000313" key="5">
    <source>
        <dbReference type="EMBL" id="GGM86593.1"/>
    </source>
</evidence>
<evidence type="ECO:0000259" key="4">
    <source>
        <dbReference type="PROSITE" id="PS51387"/>
    </source>
</evidence>
<feature type="domain" description="FAD-binding PCMH-type" evidence="4">
    <location>
        <begin position="1"/>
        <end position="216"/>
    </location>
</feature>
<keyword evidence="2" id="KW-0274">FAD</keyword>
<dbReference type="InterPro" id="IPR051312">
    <property type="entry name" value="Diverse_Substr_Oxidored"/>
</dbReference>
<dbReference type="SUPFAM" id="SSF56176">
    <property type="entry name" value="FAD-binding/transporter-associated domain-like"/>
    <property type="match status" value="1"/>
</dbReference>
<reference evidence="6" key="1">
    <citation type="journal article" date="2019" name="Int. J. Syst. Evol. Microbiol.">
        <title>The Global Catalogue of Microorganisms (GCM) 10K type strain sequencing project: providing services to taxonomists for standard genome sequencing and annotation.</title>
        <authorList>
            <consortium name="The Broad Institute Genomics Platform"/>
            <consortium name="The Broad Institute Genome Sequencing Center for Infectious Disease"/>
            <person name="Wu L."/>
            <person name="Ma J."/>
        </authorList>
    </citation>
    <scope>NUCLEOTIDE SEQUENCE [LARGE SCALE GENOMIC DNA]</scope>
    <source>
        <strain evidence="6">JCM 1365</strain>
    </source>
</reference>